<proteinExistence type="inferred from homology"/>
<dbReference type="InterPro" id="IPR006091">
    <property type="entry name" value="Acyl-CoA_Oxase/DH_mid-dom"/>
</dbReference>
<evidence type="ECO:0000259" key="9">
    <source>
        <dbReference type="Pfam" id="PF02771"/>
    </source>
</evidence>
<accession>A0A4R5CIU9</accession>
<evidence type="ECO:0000256" key="2">
    <source>
        <dbReference type="ARBA" id="ARBA00009347"/>
    </source>
</evidence>
<dbReference type="OrthoDB" id="2769798at2"/>
<dbReference type="PANTHER" id="PTHR43884:SF12">
    <property type="entry name" value="ISOVALERYL-COA DEHYDROGENASE, MITOCHONDRIAL-RELATED"/>
    <property type="match status" value="1"/>
</dbReference>
<evidence type="ECO:0000313" key="10">
    <source>
        <dbReference type="EMBL" id="TDE00142.1"/>
    </source>
</evidence>
<keyword evidence="3 6" id="KW-0285">Flavoprotein</keyword>
<dbReference type="InterPro" id="IPR013786">
    <property type="entry name" value="AcylCoA_DH/ox_N"/>
</dbReference>
<evidence type="ECO:0000313" key="11">
    <source>
        <dbReference type="Proteomes" id="UP000294739"/>
    </source>
</evidence>
<evidence type="ECO:0000259" key="7">
    <source>
        <dbReference type="Pfam" id="PF00441"/>
    </source>
</evidence>
<dbReference type="Proteomes" id="UP000294739">
    <property type="component" value="Unassembled WGS sequence"/>
</dbReference>
<dbReference type="GO" id="GO:0003995">
    <property type="term" value="F:acyl-CoA dehydrogenase activity"/>
    <property type="evidence" value="ECO:0007669"/>
    <property type="project" value="TreeGrafter"/>
</dbReference>
<dbReference type="Pfam" id="PF00441">
    <property type="entry name" value="Acyl-CoA_dh_1"/>
    <property type="match status" value="1"/>
</dbReference>
<dbReference type="InterPro" id="IPR009100">
    <property type="entry name" value="AcylCoA_DH/oxidase_NM_dom_sf"/>
</dbReference>
<dbReference type="InterPro" id="IPR036250">
    <property type="entry name" value="AcylCo_DH-like_C"/>
</dbReference>
<dbReference type="AlphaFoldDB" id="A0A4R5CIU9"/>
<evidence type="ECO:0000256" key="4">
    <source>
        <dbReference type="ARBA" id="ARBA00022827"/>
    </source>
</evidence>
<comment type="similarity">
    <text evidence="2 6">Belongs to the acyl-CoA dehydrogenase family.</text>
</comment>
<dbReference type="PIRSF" id="PIRSF016578">
    <property type="entry name" value="HsaA"/>
    <property type="match status" value="1"/>
</dbReference>
<evidence type="ECO:0000256" key="1">
    <source>
        <dbReference type="ARBA" id="ARBA00001974"/>
    </source>
</evidence>
<dbReference type="Pfam" id="PF02771">
    <property type="entry name" value="Acyl-CoA_dh_N"/>
    <property type="match status" value="1"/>
</dbReference>
<dbReference type="SUPFAM" id="SSF47203">
    <property type="entry name" value="Acyl-CoA dehydrogenase C-terminal domain-like"/>
    <property type="match status" value="1"/>
</dbReference>
<dbReference type="InterPro" id="IPR046373">
    <property type="entry name" value="Acyl-CoA_Oxase/DH_mid-dom_sf"/>
</dbReference>
<name>A0A4R5CIU9_9ACTN</name>
<evidence type="ECO:0000256" key="3">
    <source>
        <dbReference type="ARBA" id="ARBA00022630"/>
    </source>
</evidence>
<keyword evidence="5 6" id="KW-0560">Oxidoreductase</keyword>
<protein>
    <submittedName>
        <fullName evidence="10">Acyl-CoA dehydrogenase</fullName>
    </submittedName>
</protein>
<dbReference type="InterPro" id="IPR037069">
    <property type="entry name" value="AcylCoA_DH/ox_N_sf"/>
</dbReference>
<organism evidence="10 11">
    <name type="scientific">Jiangella asiatica</name>
    <dbReference type="NCBI Taxonomy" id="2530372"/>
    <lineage>
        <taxon>Bacteria</taxon>
        <taxon>Bacillati</taxon>
        <taxon>Actinomycetota</taxon>
        <taxon>Actinomycetes</taxon>
        <taxon>Jiangellales</taxon>
        <taxon>Jiangellaceae</taxon>
        <taxon>Jiangella</taxon>
    </lineage>
</organism>
<gene>
    <name evidence="10" type="ORF">E1269_26350</name>
</gene>
<dbReference type="SUPFAM" id="SSF56645">
    <property type="entry name" value="Acyl-CoA dehydrogenase NM domain-like"/>
    <property type="match status" value="1"/>
</dbReference>
<dbReference type="GO" id="GO:0050660">
    <property type="term" value="F:flavin adenine dinucleotide binding"/>
    <property type="evidence" value="ECO:0007669"/>
    <property type="project" value="InterPro"/>
</dbReference>
<dbReference type="InterPro" id="IPR009075">
    <property type="entry name" value="AcylCo_DH/oxidase_C"/>
</dbReference>
<feature type="domain" description="Acyl-CoA dehydrogenase/oxidase N-terminal" evidence="9">
    <location>
        <begin position="23"/>
        <end position="134"/>
    </location>
</feature>
<reference evidence="10 11" key="1">
    <citation type="submission" date="2019-03" db="EMBL/GenBank/DDBJ databases">
        <title>Draft genome sequences of novel Actinobacteria.</title>
        <authorList>
            <person name="Sahin N."/>
            <person name="Ay H."/>
            <person name="Saygin H."/>
        </authorList>
    </citation>
    <scope>NUCLEOTIDE SEQUENCE [LARGE SCALE GENOMIC DNA]</scope>
    <source>
        <strain evidence="10 11">5K138</strain>
    </source>
</reference>
<dbReference type="FunFam" id="1.20.140.10:FF:000011">
    <property type="entry name" value="Medium-chain specific acyl-CoA dehydrogenase, mitochondrial"/>
    <property type="match status" value="1"/>
</dbReference>
<dbReference type="Pfam" id="PF02770">
    <property type="entry name" value="Acyl-CoA_dh_M"/>
    <property type="match status" value="1"/>
</dbReference>
<evidence type="ECO:0000256" key="5">
    <source>
        <dbReference type="ARBA" id="ARBA00023002"/>
    </source>
</evidence>
<dbReference type="InParanoid" id="A0A4R5CIU9"/>
<dbReference type="RefSeq" id="WP_131900195.1">
    <property type="nucleotide sequence ID" value="NZ_SMKZ01000054.1"/>
</dbReference>
<evidence type="ECO:0000259" key="8">
    <source>
        <dbReference type="Pfam" id="PF02770"/>
    </source>
</evidence>
<keyword evidence="11" id="KW-1185">Reference proteome</keyword>
<evidence type="ECO:0000256" key="6">
    <source>
        <dbReference type="RuleBase" id="RU362125"/>
    </source>
</evidence>
<dbReference type="Gene3D" id="1.10.540.10">
    <property type="entry name" value="Acyl-CoA dehydrogenase/oxidase, N-terminal domain"/>
    <property type="match status" value="1"/>
</dbReference>
<comment type="cofactor">
    <cofactor evidence="1 6">
        <name>FAD</name>
        <dbReference type="ChEBI" id="CHEBI:57692"/>
    </cofactor>
</comment>
<comment type="caution">
    <text evidence="10">The sequence shown here is derived from an EMBL/GenBank/DDBJ whole genome shotgun (WGS) entry which is preliminary data.</text>
</comment>
<dbReference type="PANTHER" id="PTHR43884">
    <property type="entry name" value="ACYL-COA DEHYDROGENASE"/>
    <property type="match status" value="1"/>
</dbReference>
<dbReference type="Gene3D" id="2.40.110.10">
    <property type="entry name" value="Butyryl-CoA Dehydrogenase, subunit A, domain 2"/>
    <property type="match status" value="1"/>
</dbReference>
<feature type="domain" description="Acyl-CoA dehydrogenase/oxidase C-terminal" evidence="7">
    <location>
        <begin position="244"/>
        <end position="395"/>
    </location>
</feature>
<sequence length="397" mass="42831">MNTTTQSSTAQRTHDTGEQYALTTEQQAIVERVRRLADGPVGAGAAERDRTGDYPQDMFELLLAEGLLALPFSSEDGGQEAGILTCALVIEELTRACYNTSYLLMMTWQPFFAISLAGDDEQRSRYLPGLARGELRFSTANTEPEVGSDMANLHTRAEHVSGGYRLTGTKVWAGNAPVSDYFVTFARTGEAGHKGLSTFVVATGAEGVHLGRKMNKIGGRAIPSCEVRFDGVFVPESDRLGEEGKGFGTAASTFTLLRPLVGARALGLARGALDHAVAYAKERRAFGQAIADFQGLQWMLADMKIGLEASRHLVYKSAAVLDGGTSPREAAPLIGMAKTFATDTAMKITVDALQIFGANGYSTDYPMERFMREAKGLQIIEGTNQIQRNIVARDLLA</sequence>
<dbReference type="Gene3D" id="1.20.140.10">
    <property type="entry name" value="Butyryl-CoA Dehydrogenase, subunit A, domain 3"/>
    <property type="match status" value="1"/>
</dbReference>
<keyword evidence="4 6" id="KW-0274">FAD</keyword>
<dbReference type="EMBL" id="SMKZ01000054">
    <property type="protein sequence ID" value="TDE00142.1"/>
    <property type="molecule type" value="Genomic_DNA"/>
</dbReference>
<feature type="domain" description="Acyl-CoA oxidase/dehydrogenase middle" evidence="8">
    <location>
        <begin position="139"/>
        <end position="232"/>
    </location>
</feature>